<proteinExistence type="predicted"/>
<protein>
    <submittedName>
        <fullName evidence="1">Uncharacterized protein</fullName>
    </submittedName>
</protein>
<dbReference type="EMBL" id="CM015713">
    <property type="protein sequence ID" value="KAF3686736.1"/>
    <property type="molecule type" value="Genomic_DNA"/>
</dbReference>
<organism evidence="1 2">
    <name type="scientific">Channa argus</name>
    <name type="common">Northern snakehead</name>
    <name type="synonym">Ophicephalus argus</name>
    <dbReference type="NCBI Taxonomy" id="215402"/>
    <lineage>
        <taxon>Eukaryota</taxon>
        <taxon>Metazoa</taxon>
        <taxon>Chordata</taxon>
        <taxon>Craniata</taxon>
        <taxon>Vertebrata</taxon>
        <taxon>Euteleostomi</taxon>
        <taxon>Actinopterygii</taxon>
        <taxon>Neopterygii</taxon>
        <taxon>Teleostei</taxon>
        <taxon>Neoteleostei</taxon>
        <taxon>Acanthomorphata</taxon>
        <taxon>Anabantaria</taxon>
        <taxon>Anabantiformes</taxon>
        <taxon>Channoidei</taxon>
        <taxon>Channidae</taxon>
        <taxon>Channa</taxon>
    </lineage>
</organism>
<gene>
    <name evidence="1" type="ORF">EXN66_Car002408</name>
</gene>
<evidence type="ECO:0000313" key="1">
    <source>
        <dbReference type="EMBL" id="KAF3686736.1"/>
    </source>
</evidence>
<reference evidence="1 2" key="1">
    <citation type="submission" date="2019-02" db="EMBL/GenBank/DDBJ databases">
        <title>Opniocepnalus argus genome.</title>
        <authorList>
            <person name="Zhou C."/>
            <person name="Xiao S."/>
        </authorList>
    </citation>
    <scope>NUCLEOTIDE SEQUENCE [LARGE SCALE GENOMIC DNA]</scope>
    <source>
        <strain evidence="1">OARG1902GOOAL</strain>
        <tissue evidence="1">Muscle</tissue>
    </source>
</reference>
<keyword evidence="2" id="KW-1185">Reference proteome</keyword>
<reference evidence="2" key="2">
    <citation type="submission" date="2019-02" db="EMBL/GenBank/DDBJ databases">
        <title>Opniocepnalus argus Var Kimnra genome.</title>
        <authorList>
            <person name="Zhou C."/>
            <person name="Xiao S."/>
        </authorList>
    </citation>
    <scope>NUCLEOTIDE SEQUENCE [LARGE SCALE GENOMIC DNA]</scope>
</reference>
<dbReference type="Proteomes" id="UP000503349">
    <property type="component" value="Chromosome 2"/>
</dbReference>
<dbReference type="AlphaFoldDB" id="A0A6G1P9M0"/>
<sequence length="78" mass="8925">MGFLLDAVASRVSNIGDLGASGSNNKGYLWHQYDKSKEHPKQHNLMYWYFCYLVDLPVFACQTCLFCSLPWPDSVCML</sequence>
<accession>A0A6G1P9M0</accession>
<evidence type="ECO:0000313" key="2">
    <source>
        <dbReference type="Proteomes" id="UP000503349"/>
    </source>
</evidence>
<name>A0A6G1P9M0_CHAAH</name>